<accession>A0A6B0RZE4</accession>
<evidence type="ECO:0000256" key="14">
    <source>
        <dbReference type="SAM" id="MobiDB-lite"/>
    </source>
</evidence>
<keyword evidence="6" id="KW-0518">Myosin</keyword>
<protein>
    <recommendedName>
        <fullName evidence="11">Myosin light chain 3</fullName>
    </recommendedName>
    <alternativeName>
        <fullName evidence="12">Myosin light chain 1, slow-twitch muscle B/ventricular isoform</fullName>
    </alternativeName>
</protein>
<keyword evidence="5 13" id="KW-0378">Hydrolase</keyword>
<dbReference type="GO" id="GO:0006508">
    <property type="term" value="P:proteolysis"/>
    <property type="evidence" value="ECO:0007669"/>
    <property type="project" value="UniProtKB-KW"/>
</dbReference>
<feature type="region of interest" description="Disordered" evidence="14">
    <location>
        <begin position="1"/>
        <end position="43"/>
    </location>
</feature>
<evidence type="ECO:0000256" key="12">
    <source>
        <dbReference type="ARBA" id="ARBA00042881"/>
    </source>
</evidence>
<evidence type="ECO:0000256" key="6">
    <source>
        <dbReference type="ARBA" id="ARBA00023123"/>
    </source>
</evidence>
<dbReference type="CDD" id="cd00190">
    <property type="entry name" value="Tryp_SPc"/>
    <property type="match status" value="1"/>
</dbReference>
<dbReference type="SMART" id="SM00020">
    <property type="entry name" value="Tryp_SPc"/>
    <property type="match status" value="1"/>
</dbReference>
<evidence type="ECO:0000256" key="8">
    <source>
        <dbReference type="ARBA" id="ARBA00023175"/>
    </source>
</evidence>
<dbReference type="GO" id="GO:0016460">
    <property type="term" value="C:myosin II complex"/>
    <property type="evidence" value="ECO:0007669"/>
    <property type="project" value="TreeGrafter"/>
</dbReference>
<keyword evidence="3" id="KW-0732">Signal</keyword>
<dbReference type="InterPro" id="IPR050230">
    <property type="entry name" value="CALM/Myosin/TropC-like"/>
</dbReference>
<comment type="subunit">
    <text evidence="1">Myosin is a hexamer of 2 heavy chains and 4 light chains.</text>
</comment>
<dbReference type="CDD" id="cd00051">
    <property type="entry name" value="EFh"/>
    <property type="match status" value="1"/>
</dbReference>
<dbReference type="InterPro" id="IPR043504">
    <property type="entry name" value="Peptidase_S1_PA_chymotrypsin"/>
</dbReference>
<dbReference type="InterPro" id="IPR009003">
    <property type="entry name" value="Peptidase_S1_PA"/>
</dbReference>
<gene>
    <name evidence="17" type="ORF">E5288_WYG015665</name>
</gene>
<evidence type="ECO:0000256" key="2">
    <source>
        <dbReference type="ARBA" id="ARBA00022670"/>
    </source>
</evidence>
<evidence type="ECO:0000256" key="10">
    <source>
        <dbReference type="ARBA" id="ARBA00037341"/>
    </source>
</evidence>
<evidence type="ECO:0000256" key="4">
    <source>
        <dbReference type="ARBA" id="ARBA00022737"/>
    </source>
</evidence>
<dbReference type="AlphaFoldDB" id="A0A6B0RZE4"/>
<keyword evidence="18" id="KW-1185">Reference proteome</keyword>
<evidence type="ECO:0000313" key="17">
    <source>
        <dbReference type="EMBL" id="MXQ95558.1"/>
    </source>
</evidence>
<evidence type="ECO:0000256" key="13">
    <source>
        <dbReference type="RuleBase" id="RU363034"/>
    </source>
</evidence>
<dbReference type="InterPro" id="IPR033116">
    <property type="entry name" value="TRYPSIN_SER"/>
</dbReference>
<reference evidence="17" key="1">
    <citation type="submission" date="2019-10" db="EMBL/GenBank/DDBJ databases">
        <title>The sequence and de novo assembly of the wild yak genome.</title>
        <authorList>
            <person name="Liu Y."/>
        </authorList>
    </citation>
    <scope>NUCLEOTIDE SEQUENCE [LARGE SCALE GENOMIC DNA]</scope>
    <source>
        <strain evidence="17">WY2019</strain>
    </source>
</reference>
<evidence type="ECO:0000259" key="15">
    <source>
        <dbReference type="PROSITE" id="PS50222"/>
    </source>
</evidence>
<dbReference type="PROSITE" id="PS00134">
    <property type="entry name" value="TRYPSIN_HIS"/>
    <property type="match status" value="1"/>
</dbReference>
<evidence type="ECO:0000256" key="1">
    <source>
        <dbReference type="ARBA" id="ARBA00011445"/>
    </source>
</evidence>
<sequence>MAPKKPDPKKDEAKAGAKAAAAPAPAPAPPPAPEPSKEPEFDPSKIKIEFTPEQIEEFKEAFTLFDRTPKCEMKITYGQCGDVLRALGQNPTQAEVLRVLGKPKQEELNSKMMDFDTFLPMLQHISKNKDTGTYEDFVEGLRVFDKEGNGTVMGAELRHVLATLGEKLTEDEVEKLMAGQEDSNGCINYEATQSWFARMLTEHSWNVECVAHLTHHCTVTTHLLCSLCFTRPAWTLRQELVFPRNRGPVADLTGMTAGACGQVFLKILGGHDSEEGKWPWQVSLRVRNRHVCGASLVTERWVLTAGHCILSRYQYSVMMGDRKLQGTLSGLVVPVSRVVVHPQFSTSGTVKNDLALLRLRYPVNFTGVIQPICIPEKTFRVQAGTRCWVTGWGRKQEFEGPLVSEVLQEIDQYIMYYEKCNGLLQMALRTDKDLVQEGVICGYNSIGKDSCQGDSGGPLVCQYSTTWVQVYGAWSTGLPWPGYGEQH</sequence>
<dbReference type="PRINTS" id="PR00722">
    <property type="entry name" value="CHYMOTRYPSIN"/>
</dbReference>
<dbReference type="PANTHER" id="PTHR23048:SF2">
    <property type="entry name" value="MYOSIN LIGHT CHAIN 3"/>
    <property type="match status" value="1"/>
</dbReference>
<name>A0A6B0RZE4_9CETA</name>
<dbReference type="FunFam" id="1.10.238.10:FF:000019">
    <property type="entry name" value="Myosin light chain 1 skeletal"/>
    <property type="match status" value="1"/>
</dbReference>
<evidence type="ECO:0000256" key="7">
    <source>
        <dbReference type="ARBA" id="ARBA00023157"/>
    </source>
</evidence>
<keyword evidence="2 13" id="KW-0645">Protease</keyword>
<dbReference type="GO" id="GO:0004252">
    <property type="term" value="F:serine-type endopeptidase activity"/>
    <property type="evidence" value="ECO:0007669"/>
    <property type="project" value="InterPro"/>
</dbReference>
<keyword evidence="13" id="KW-0720">Serine protease</keyword>
<feature type="domain" description="Peptidase S1" evidence="16">
    <location>
        <begin position="267"/>
        <end position="487"/>
    </location>
</feature>
<proteinExistence type="predicted"/>
<dbReference type="PROSITE" id="PS50222">
    <property type="entry name" value="EF_HAND_2"/>
    <property type="match status" value="1"/>
</dbReference>
<organism evidence="17 18">
    <name type="scientific">Bos mutus</name>
    <name type="common">wild yak</name>
    <dbReference type="NCBI Taxonomy" id="72004"/>
    <lineage>
        <taxon>Eukaryota</taxon>
        <taxon>Metazoa</taxon>
        <taxon>Chordata</taxon>
        <taxon>Craniata</taxon>
        <taxon>Vertebrata</taxon>
        <taxon>Euteleostomi</taxon>
        <taxon>Mammalia</taxon>
        <taxon>Eutheria</taxon>
        <taxon>Laurasiatheria</taxon>
        <taxon>Artiodactyla</taxon>
        <taxon>Ruminantia</taxon>
        <taxon>Pecora</taxon>
        <taxon>Bovidae</taxon>
        <taxon>Bovinae</taxon>
        <taxon>Bos</taxon>
    </lineage>
</organism>
<dbReference type="InterPro" id="IPR018114">
    <property type="entry name" value="TRYPSIN_HIS"/>
</dbReference>
<dbReference type="Gene3D" id="1.10.238.10">
    <property type="entry name" value="EF-hand"/>
    <property type="match status" value="2"/>
</dbReference>
<keyword evidence="4" id="KW-0677">Repeat</keyword>
<dbReference type="EMBL" id="VBQZ03000140">
    <property type="protein sequence ID" value="MXQ95558.1"/>
    <property type="molecule type" value="Genomic_DNA"/>
</dbReference>
<dbReference type="FunFam" id="2.40.10.10:FF:000024">
    <property type="entry name" value="Serine protease 53"/>
    <property type="match status" value="1"/>
</dbReference>
<dbReference type="SUPFAM" id="SSF47473">
    <property type="entry name" value="EF-hand"/>
    <property type="match status" value="1"/>
</dbReference>
<dbReference type="PROSITE" id="PS00135">
    <property type="entry name" value="TRYPSIN_SER"/>
    <property type="match status" value="1"/>
</dbReference>
<dbReference type="InterPro" id="IPR011992">
    <property type="entry name" value="EF-hand-dom_pair"/>
</dbReference>
<dbReference type="SUPFAM" id="SSF50494">
    <property type="entry name" value="Trypsin-like serine proteases"/>
    <property type="match status" value="1"/>
</dbReference>
<dbReference type="GO" id="GO:0005509">
    <property type="term" value="F:calcium ion binding"/>
    <property type="evidence" value="ECO:0007669"/>
    <property type="project" value="InterPro"/>
</dbReference>
<evidence type="ECO:0000313" key="18">
    <source>
        <dbReference type="Proteomes" id="UP000322234"/>
    </source>
</evidence>
<feature type="domain" description="EF-hand" evidence="15">
    <location>
        <begin position="132"/>
        <end position="167"/>
    </location>
</feature>
<comment type="caution">
    <text evidence="17">The sequence shown here is derived from an EMBL/GenBank/DDBJ whole genome shotgun (WGS) entry which is preliminary data.</text>
</comment>
<keyword evidence="7" id="KW-1015">Disulfide bond</keyword>
<keyword evidence="9" id="KW-0514">Muscle protein</keyword>
<evidence type="ECO:0000256" key="9">
    <source>
        <dbReference type="ARBA" id="ARBA00023179"/>
    </source>
</evidence>
<dbReference type="InterPro" id="IPR002048">
    <property type="entry name" value="EF_hand_dom"/>
</dbReference>
<dbReference type="Gene3D" id="2.40.10.10">
    <property type="entry name" value="Trypsin-like serine proteases"/>
    <property type="match status" value="2"/>
</dbReference>
<comment type="function">
    <text evidence="10">Regulatory light chain of myosin. Does not bind calcium.</text>
</comment>
<dbReference type="PANTHER" id="PTHR23048">
    <property type="entry name" value="MYOSIN LIGHT CHAIN 1, 3"/>
    <property type="match status" value="1"/>
</dbReference>
<dbReference type="FunFam" id="1.10.238.10:FF:000056">
    <property type="entry name" value="Myosin light chain 1 skeletal"/>
    <property type="match status" value="1"/>
</dbReference>
<feature type="compositionally biased region" description="Pro residues" evidence="14">
    <location>
        <begin position="24"/>
        <end position="34"/>
    </location>
</feature>
<evidence type="ECO:0000259" key="16">
    <source>
        <dbReference type="PROSITE" id="PS50240"/>
    </source>
</evidence>
<feature type="compositionally biased region" description="Basic and acidic residues" evidence="14">
    <location>
        <begin position="1"/>
        <end position="15"/>
    </location>
</feature>
<evidence type="ECO:0000256" key="5">
    <source>
        <dbReference type="ARBA" id="ARBA00022801"/>
    </source>
</evidence>
<dbReference type="Proteomes" id="UP000322234">
    <property type="component" value="Unassembled WGS sequence"/>
</dbReference>
<evidence type="ECO:0000256" key="11">
    <source>
        <dbReference type="ARBA" id="ARBA00040021"/>
    </source>
</evidence>
<evidence type="ECO:0000256" key="3">
    <source>
        <dbReference type="ARBA" id="ARBA00022729"/>
    </source>
</evidence>
<dbReference type="InterPro" id="IPR001314">
    <property type="entry name" value="Peptidase_S1A"/>
</dbReference>
<dbReference type="InterPro" id="IPR001254">
    <property type="entry name" value="Trypsin_dom"/>
</dbReference>
<dbReference type="Pfam" id="PF00089">
    <property type="entry name" value="Trypsin"/>
    <property type="match status" value="1"/>
</dbReference>
<keyword evidence="8" id="KW-0505">Motor protein</keyword>
<dbReference type="PROSITE" id="PS50240">
    <property type="entry name" value="TRYPSIN_DOM"/>
    <property type="match status" value="1"/>
</dbReference>